<dbReference type="SUPFAM" id="SSF46785">
    <property type="entry name" value="Winged helix' DNA-binding domain"/>
    <property type="match status" value="1"/>
</dbReference>
<dbReference type="PANTHER" id="PTHR33221:SF4">
    <property type="entry name" value="HTH-TYPE TRANSCRIPTIONAL REPRESSOR NSRR"/>
    <property type="match status" value="1"/>
</dbReference>
<evidence type="ECO:0000313" key="2">
    <source>
        <dbReference type="EMBL" id="SEM92261.1"/>
    </source>
</evidence>
<evidence type="ECO:0000313" key="3">
    <source>
        <dbReference type="Proteomes" id="UP000198761"/>
    </source>
</evidence>
<evidence type="ECO:0000256" key="1">
    <source>
        <dbReference type="ARBA" id="ARBA00023125"/>
    </source>
</evidence>
<dbReference type="GO" id="GO:0003700">
    <property type="term" value="F:DNA-binding transcription factor activity"/>
    <property type="evidence" value="ECO:0007669"/>
    <property type="project" value="TreeGrafter"/>
</dbReference>
<dbReference type="Gene3D" id="1.10.10.10">
    <property type="entry name" value="Winged helix-like DNA-binding domain superfamily/Winged helix DNA-binding domain"/>
    <property type="match status" value="1"/>
</dbReference>
<organism evidence="2 3">
    <name type="scientific">Gemmobacter aquatilis</name>
    <dbReference type="NCBI Taxonomy" id="933059"/>
    <lineage>
        <taxon>Bacteria</taxon>
        <taxon>Pseudomonadati</taxon>
        <taxon>Pseudomonadota</taxon>
        <taxon>Alphaproteobacteria</taxon>
        <taxon>Rhodobacterales</taxon>
        <taxon>Paracoccaceae</taxon>
        <taxon>Gemmobacter</taxon>
    </lineage>
</organism>
<protein>
    <submittedName>
        <fullName evidence="2">Transcriptional regulator, BadM/Rrf2 family</fullName>
    </submittedName>
</protein>
<dbReference type="InterPro" id="IPR036390">
    <property type="entry name" value="WH_DNA-bd_sf"/>
</dbReference>
<dbReference type="STRING" id="933059.SAMN04488103_102453"/>
<gene>
    <name evidence="2" type="ORF">SAMN04488103_102453</name>
</gene>
<dbReference type="Pfam" id="PF02082">
    <property type="entry name" value="Rrf2"/>
    <property type="match status" value="1"/>
</dbReference>
<dbReference type="InterPro" id="IPR036388">
    <property type="entry name" value="WH-like_DNA-bd_sf"/>
</dbReference>
<dbReference type="GO" id="GO:0005829">
    <property type="term" value="C:cytosol"/>
    <property type="evidence" value="ECO:0007669"/>
    <property type="project" value="TreeGrafter"/>
</dbReference>
<dbReference type="NCBIfam" id="TIGR00738">
    <property type="entry name" value="rrf2_super"/>
    <property type="match status" value="1"/>
</dbReference>
<dbReference type="GO" id="GO:0003677">
    <property type="term" value="F:DNA binding"/>
    <property type="evidence" value="ECO:0007669"/>
    <property type="project" value="UniProtKB-KW"/>
</dbReference>
<dbReference type="EMBL" id="FOCE01000002">
    <property type="protein sequence ID" value="SEM92261.1"/>
    <property type="molecule type" value="Genomic_DNA"/>
</dbReference>
<accession>A0A1H8CAK8</accession>
<dbReference type="AlphaFoldDB" id="A0A1H8CAK8"/>
<keyword evidence="1" id="KW-0238">DNA-binding</keyword>
<dbReference type="RefSeq" id="WP_091298474.1">
    <property type="nucleotide sequence ID" value="NZ_FOCE01000002.1"/>
</dbReference>
<dbReference type="OrthoDB" id="9795923at2"/>
<keyword evidence="3" id="KW-1185">Reference proteome</keyword>
<dbReference type="PROSITE" id="PS51197">
    <property type="entry name" value="HTH_RRF2_2"/>
    <property type="match status" value="1"/>
</dbReference>
<proteinExistence type="predicted"/>
<dbReference type="InterPro" id="IPR000944">
    <property type="entry name" value="Tscrpt_reg_Rrf2"/>
</dbReference>
<sequence length="162" mass="17799">MRLTTRTNLAARVLMFCGINQGRTVRAVEIAQTCNASENHLAQVINQLQQYGFVRTLRGRGGGLQLARAPETISMGAVFRVFESSLPFAECFSEQDNTCPLTEVCRLRSFIARAVEAFYHEMDLVTLEDLIRGNCGLAALLSLAEDSRPLCHPPAEPQALSG</sequence>
<reference evidence="2 3" key="1">
    <citation type="submission" date="2016-10" db="EMBL/GenBank/DDBJ databases">
        <authorList>
            <person name="de Groot N.N."/>
        </authorList>
    </citation>
    <scope>NUCLEOTIDE SEQUENCE [LARGE SCALE GENOMIC DNA]</scope>
    <source>
        <strain evidence="2 3">DSM 3857</strain>
    </source>
</reference>
<dbReference type="Proteomes" id="UP000198761">
    <property type="component" value="Unassembled WGS sequence"/>
</dbReference>
<name>A0A1H8CAK8_9RHOB</name>
<dbReference type="PANTHER" id="PTHR33221">
    <property type="entry name" value="WINGED HELIX-TURN-HELIX TRANSCRIPTIONAL REGULATOR, RRF2 FAMILY"/>
    <property type="match status" value="1"/>
</dbReference>